<dbReference type="InterPro" id="IPR024011">
    <property type="entry name" value="Biosynth_lucif-like_mOase_dom"/>
</dbReference>
<comment type="caution">
    <text evidence="4">The sequence shown here is derived from an EMBL/GenBank/DDBJ whole genome shotgun (WGS) entry which is preliminary data.</text>
</comment>
<dbReference type="Proteomes" id="UP000608955">
    <property type="component" value="Unassembled WGS sequence"/>
</dbReference>
<dbReference type="InterPro" id="IPR050766">
    <property type="entry name" value="Bact_Lucif_Oxidored"/>
</dbReference>
<proteinExistence type="predicted"/>
<dbReference type="Pfam" id="PF00296">
    <property type="entry name" value="Bac_luciferase"/>
    <property type="match status" value="1"/>
</dbReference>
<feature type="domain" description="Luciferase-like" evidence="3">
    <location>
        <begin position="2"/>
        <end position="321"/>
    </location>
</feature>
<reference evidence="4" key="2">
    <citation type="submission" date="2020-09" db="EMBL/GenBank/DDBJ databases">
        <authorList>
            <person name="Sun Q."/>
            <person name="Ohkuma M."/>
        </authorList>
    </citation>
    <scope>NUCLEOTIDE SEQUENCE</scope>
    <source>
        <strain evidence="4">JCM 4654</strain>
    </source>
</reference>
<dbReference type="SUPFAM" id="SSF51679">
    <property type="entry name" value="Bacterial luciferase-like"/>
    <property type="match status" value="1"/>
</dbReference>
<dbReference type="InterPro" id="IPR036661">
    <property type="entry name" value="Luciferase-like_sf"/>
</dbReference>
<dbReference type="AlphaFoldDB" id="A0A919CX11"/>
<protein>
    <submittedName>
        <fullName evidence="4">Siderophore biosynthesis protein</fullName>
    </submittedName>
</protein>
<dbReference type="GO" id="GO:0004497">
    <property type="term" value="F:monooxygenase activity"/>
    <property type="evidence" value="ECO:0007669"/>
    <property type="project" value="UniProtKB-KW"/>
</dbReference>
<name>A0A919CX11_9ACTN</name>
<evidence type="ECO:0000256" key="2">
    <source>
        <dbReference type="ARBA" id="ARBA00023033"/>
    </source>
</evidence>
<dbReference type="PANTHER" id="PTHR30137:SF8">
    <property type="entry name" value="BLR5498 PROTEIN"/>
    <property type="match status" value="1"/>
</dbReference>
<evidence type="ECO:0000256" key="1">
    <source>
        <dbReference type="ARBA" id="ARBA00023002"/>
    </source>
</evidence>
<evidence type="ECO:0000313" key="5">
    <source>
        <dbReference type="Proteomes" id="UP000608955"/>
    </source>
</evidence>
<dbReference type="GO" id="GO:0016705">
    <property type="term" value="F:oxidoreductase activity, acting on paired donors, with incorporation or reduction of molecular oxygen"/>
    <property type="evidence" value="ECO:0007669"/>
    <property type="project" value="InterPro"/>
</dbReference>
<dbReference type="PANTHER" id="PTHR30137">
    <property type="entry name" value="LUCIFERASE-LIKE MONOOXYGENASE"/>
    <property type="match status" value="1"/>
</dbReference>
<dbReference type="InterPro" id="IPR011251">
    <property type="entry name" value="Luciferase-like_dom"/>
</dbReference>
<dbReference type="NCBIfam" id="TIGR04020">
    <property type="entry name" value="seco_metab_LLM"/>
    <property type="match status" value="1"/>
</dbReference>
<keyword evidence="1" id="KW-0560">Oxidoreductase</keyword>
<evidence type="ECO:0000313" key="4">
    <source>
        <dbReference type="EMBL" id="GHD93189.1"/>
    </source>
</evidence>
<gene>
    <name evidence="4" type="ORF">GCM10010508_48880</name>
</gene>
<evidence type="ECO:0000259" key="3">
    <source>
        <dbReference type="Pfam" id="PF00296"/>
    </source>
</evidence>
<dbReference type="Gene3D" id="3.20.20.30">
    <property type="entry name" value="Luciferase-like domain"/>
    <property type="match status" value="1"/>
</dbReference>
<sequence>MRFSVMFFASGEAAPQETCRTVLETSRLADVHGLDAVWTPERHFDQFGSVFPNPALTSAALATATERIQLRAGSLISPLHHTVRIAEDWSVVDNWSSGRAAVSFGSGWNANDFVLAPDAYASRHQVMLEQIDTVRALWRGEDVELPNGTGQPFAARLHPRPVQPELPIWITSSGNPRTFQDAGARGLNVLTHLIGQNLDQLAEKVALYRKARADAGFDPATGTVSLMLHTHLDVDAAAAEARSRAPFRDYLRSAVKLELRAAQGGGTISGGHVLPDDEIPEDLLEELLDATYERYLEGGSLIGSPDTCRGTAGRVAAAGVDDIACLVDFGVPSERIPAVIPLIAELAGDRGPGREVVESEH</sequence>
<keyword evidence="5" id="KW-1185">Reference proteome</keyword>
<dbReference type="EMBL" id="BMVF01000014">
    <property type="protein sequence ID" value="GHD93189.1"/>
    <property type="molecule type" value="Genomic_DNA"/>
</dbReference>
<organism evidence="4 5">
    <name type="scientific">Streptomyces naganishii JCM 4654</name>
    <dbReference type="NCBI Taxonomy" id="1306179"/>
    <lineage>
        <taxon>Bacteria</taxon>
        <taxon>Bacillati</taxon>
        <taxon>Actinomycetota</taxon>
        <taxon>Actinomycetes</taxon>
        <taxon>Kitasatosporales</taxon>
        <taxon>Streptomycetaceae</taxon>
        <taxon>Streptomyces</taxon>
    </lineage>
</organism>
<dbReference type="RefSeq" id="WP_229865554.1">
    <property type="nucleotide sequence ID" value="NZ_BMVF01000014.1"/>
</dbReference>
<dbReference type="GO" id="GO:0005829">
    <property type="term" value="C:cytosol"/>
    <property type="evidence" value="ECO:0007669"/>
    <property type="project" value="TreeGrafter"/>
</dbReference>
<reference evidence="4" key="1">
    <citation type="journal article" date="2014" name="Int. J. Syst. Evol. Microbiol.">
        <title>Complete genome sequence of Corynebacterium casei LMG S-19264T (=DSM 44701T), isolated from a smear-ripened cheese.</title>
        <authorList>
            <consortium name="US DOE Joint Genome Institute (JGI-PGF)"/>
            <person name="Walter F."/>
            <person name="Albersmeier A."/>
            <person name="Kalinowski J."/>
            <person name="Ruckert C."/>
        </authorList>
    </citation>
    <scope>NUCLEOTIDE SEQUENCE</scope>
    <source>
        <strain evidence="4">JCM 4654</strain>
    </source>
</reference>
<accession>A0A919CX11</accession>
<keyword evidence="2" id="KW-0503">Monooxygenase</keyword>